<dbReference type="InterPro" id="IPR010105">
    <property type="entry name" value="TonB_sidphr_rcpt"/>
</dbReference>
<evidence type="ECO:0000313" key="20">
    <source>
        <dbReference type="Proteomes" id="UP000621307"/>
    </source>
</evidence>
<evidence type="ECO:0000259" key="17">
    <source>
        <dbReference type="Pfam" id="PF07715"/>
    </source>
</evidence>
<dbReference type="CDD" id="cd01347">
    <property type="entry name" value="ligand_gated_channel"/>
    <property type="match status" value="1"/>
</dbReference>
<dbReference type="NCBIfam" id="TIGR01783">
    <property type="entry name" value="TonB-siderophor"/>
    <property type="match status" value="1"/>
</dbReference>
<keyword evidence="5" id="KW-0410">Iron transport</keyword>
<dbReference type="InterPro" id="IPR012910">
    <property type="entry name" value="Plug_dom"/>
</dbReference>
<keyword evidence="19" id="KW-0675">Receptor</keyword>
<evidence type="ECO:0000256" key="7">
    <source>
        <dbReference type="ARBA" id="ARBA00022729"/>
    </source>
</evidence>
<organism evidence="19 20">
    <name type="scientific">Nostoc parmelioides FACHB-3921</name>
    <dbReference type="NCBI Taxonomy" id="2692909"/>
    <lineage>
        <taxon>Bacteria</taxon>
        <taxon>Bacillati</taxon>
        <taxon>Cyanobacteriota</taxon>
        <taxon>Cyanophyceae</taxon>
        <taxon>Nostocales</taxon>
        <taxon>Nostocaceae</taxon>
        <taxon>Nostoc</taxon>
    </lineage>
</organism>
<accession>A0ABR8BIW4</accession>
<dbReference type="PANTHER" id="PTHR32552">
    <property type="entry name" value="FERRICHROME IRON RECEPTOR-RELATED"/>
    <property type="match status" value="1"/>
</dbReference>
<keyword evidence="20" id="KW-1185">Reference proteome</keyword>
<sequence>MWKQPQLLIGLWLTGVVFAVQPAWGNETSQNHIPLSQESHTARTTKYLLSQTPQSPIVIDRVRIDTTDKGIEVILHTRQGEQLQVANNSEGNSLIADITNAQLRLPSGNTFRQENPFAGITGVTVINKDSNTIRITITGETGSPSYELFDGDAGLIFGVTPATTAATQPQQPQENQPTTETPSEEPTANEPIELVVTGSQDSGYKVPDASTATKTDTPLLEIPQAIQVIPRQVIEDQKVQRVADVLRNVSGVTVKTDYAGTDGYTIRGFDTNANLRNGFRQDSFTAFTDTATIERIEVLKGPASVLYGQLEPGGIVNYITKKPLNEPYYSATFSAGSYSYYRPEIDISGPLTPDNNILYRFVAAYENSGGFRDFAYKELYTFAPSLSVKLSDRTNFDLQYEYVNLNQSYDRGLPPITRTFDLPISFNFGEPSDSYELYGNRVNVSLDHRFSQNWRFRSAVSVQTVDTARSNFQPVDFENPFADDGRTVARRYNKVGDYSRDYSWQNDLIGKFKTGSIEHEVLLGFELGRSEFGYPFFISYNVPSLDILNPVYGAAIPTTFEEGFEGNTNTYRVGLYFQDQVVLLPNFKLLMGGRLDFVNFRDEYKPDIINSTQTDITERYYEKFSPRIGLVYQPTENLSLYASYTRAFKPNEYAIAFGGRPLEPETGTQYEVGIKGKFLDDRLTATLAVYEITKNNVSTTDLNNPDFTIAAGEVKSRGIELDIAGEILPGWNVIASYFHNDAYVSEDNSLPVGDRLTNAPRNSASLWTTYQIQTGSLKGLGFGGGLFFVGDREATLPNTITIPSFVRTDATIFYRRDNYQIGLNFKNLFDTRYYDSAGFLLSPGAPFTVLGTFSIKF</sequence>
<dbReference type="PANTHER" id="PTHR32552:SF68">
    <property type="entry name" value="FERRICHROME OUTER MEMBRANE TRANSPORTER_PHAGE RECEPTOR"/>
    <property type="match status" value="1"/>
</dbReference>
<evidence type="ECO:0000256" key="6">
    <source>
        <dbReference type="ARBA" id="ARBA00022692"/>
    </source>
</evidence>
<dbReference type="InterPro" id="IPR036942">
    <property type="entry name" value="Beta-barrel_TonB_sf"/>
</dbReference>
<comment type="subcellular location">
    <subcellularLocation>
        <location evidence="1 13">Cell outer membrane</location>
        <topology evidence="1 13">Multi-pass membrane protein</topology>
    </subcellularLocation>
</comment>
<dbReference type="PROSITE" id="PS52016">
    <property type="entry name" value="TONB_DEPENDENT_REC_3"/>
    <property type="match status" value="1"/>
</dbReference>
<comment type="similarity">
    <text evidence="2 13 14">Belongs to the TonB-dependent receptor family.</text>
</comment>
<dbReference type="InterPro" id="IPR021731">
    <property type="entry name" value="AMIN_dom"/>
</dbReference>
<evidence type="ECO:0000256" key="13">
    <source>
        <dbReference type="PROSITE-ProRule" id="PRU01360"/>
    </source>
</evidence>
<gene>
    <name evidence="19" type="ORF">H6G14_21400</name>
</gene>
<evidence type="ECO:0000256" key="9">
    <source>
        <dbReference type="ARBA" id="ARBA00023065"/>
    </source>
</evidence>
<dbReference type="SUPFAM" id="SSF56935">
    <property type="entry name" value="Porins"/>
    <property type="match status" value="1"/>
</dbReference>
<evidence type="ECO:0000256" key="8">
    <source>
        <dbReference type="ARBA" id="ARBA00023004"/>
    </source>
</evidence>
<reference evidence="19 20" key="1">
    <citation type="journal article" date="2020" name="ISME J.">
        <title>Comparative genomics reveals insights into cyanobacterial evolution and habitat adaptation.</title>
        <authorList>
            <person name="Chen M.Y."/>
            <person name="Teng W.K."/>
            <person name="Zhao L."/>
            <person name="Hu C.X."/>
            <person name="Zhou Y.K."/>
            <person name="Han B.P."/>
            <person name="Song L.R."/>
            <person name="Shu W.S."/>
        </authorList>
    </citation>
    <scope>NUCLEOTIDE SEQUENCE [LARGE SCALE GENOMIC DNA]</scope>
    <source>
        <strain evidence="19 20">FACHB-3921</strain>
    </source>
</reference>
<dbReference type="Pfam" id="PF00593">
    <property type="entry name" value="TonB_dep_Rec_b-barrel"/>
    <property type="match status" value="1"/>
</dbReference>
<dbReference type="RefSeq" id="WP_190569460.1">
    <property type="nucleotide sequence ID" value="NZ_JACJQL010000038.1"/>
</dbReference>
<keyword evidence="3 13" id="KW-0813">Transport</keyword>
<comment type="caution">
    <text evidence="19">The sequence shown here is derived from an EMBL/GenBank/DDBJ whole genome shotgun (WGS) entry which is preliminary data.</text>
</comment>
<dbReference type="Gene3D" id="2.40.170.20">
    <property type="entry name" value="TonB-dependent receptor, beta-barrel domain"/>
    <property type="match status" value="1"/>
</dbReference>
<dbReference type="Proteomes" id="UP000621307">
    <property type="component" value="Unassembled WGS sequence"/>
</dbReference>
<feature type="domain" description="TonB-dependent receptor plug" evidence="17">
    <location>
        <begin position="219"/>
        <end position="315"/>
    </location>
</feature>
<dbReference type="Pfam" id="PF11741">
    <property type="entry name" value="AMIN"/>
    <property type="match status" value="1"/>
</dbReference>
<keyword evidence="10 14" id="KW-0798">TonB box</keyword>
<evidence type="ECO:0000313" key="19">
    <source>
        <dbReference type="EMBL" id="MBD2253833.1"/>
    </source>
</evidence>
<evidence type="ECO:0000259" key="16">
    <source>
        <dbReference type="Pfam" id="PF00593"/>
    </source>
</evidence>
<keyword evidence="12 13" id="KW-0998">Cell outer membrane</keyword>
<proteinExistence type="inferred from homology"/>
<evidence type="ECO:0000256" key="15">
    <source>
        <dbReference type="SAM" id="MobiDB-lite"/>
    </source>
</evidence>
<evidence type="ECO:0000256" key="1">
    <source>
        <dbReference type="ARBA" id="ARBA00004571"/>
    </source>
</evidence>
<evidence type="ECO:0000256" key="3">
    <source>
        <dbReference type="ARBA" id="ARBA00022448"/>
    </source>
</evidence>
<dbReference type="InterPro" id="IPR039426">
    <property type="entry name" value="TonB-dep_rcpt-like"/>
</dbReference>
<feature type="region of interest" description="Disordered" evidence="15">
    <location>
        <begin position="164"/>
        <end position="189"/>
    </location>
</feature>
<keyword evidence="6 13" id="KW-0812">Transmembrane</keyword>
<evidence type="ECO:0000256" key="11">
    <source>
        <dbReference type="ARBA" id="ARBA00023136"/>
    </source>
</evidence>
<keyword evidence="9" id="KW-0406">Ion transport</keyword>
<evidence type="ECO:0000256" key="14">
    <source>
        <dbReference type="RuleBase" id="RU003357"/>
    </source>
</evidence>
<evidence type="ECO:0000256" key="10">
    <source>
        <dbReference type="ARBA" id="ARBA00023077"/>
    </source>
</evidence>
<keyword evidence="7" id="KW-0732">Signal</keyword>
<dbReference type="Pfam" id="PF07715">
    <property type="entry name" value="Plug"/>
    <property type="match status" value="1"/>
</dbReference>
<dbReference type="InterPro" id="IPR037066">
    <property type="entry name" value="Plug_dom_sf"/>
</dbReference>
<keyword evidence="11 13" id="KW-0472">Membrane</keyword>
<evidence type="ECO:0000256" key="2">
    <source>
        <dbReference type="ARBA" id="ARBA00009810"/>
    </source>
</evidence>
<evidence type="ECO:0000256" key="4">
    <source>
        <dbReference type="ARBA" id="ARBA00022452"/>
    </source>
</evidence>
<keyword evidence="4 13" id="KW-1134">Transmembrane beta strand</keyword>
<evidence type="ECO:0000256" key="5">
    <source>
        <dbReference type="ARBA" id="ARBA00022496"/>
    </source>
</evidence>
<feature type="domain" description="TonB-dependent receptor-like beta-barrel" evidence="16">
    <location>
        <begin position="386"/>
        <end position="828"/>
    </location>
</feature>
<name>A0ABR8BIW4_9NOSO</name>
<feature type="domain" description="AMIN" evidence="18">
    <location>
        <begin position="62"/>
        <end position="157"/>
    </location>
</feature>
<dbReference type="EMBL" id="JACJQL010000038">
    <property type="protein sequence ID" value="MBD2253833.1"/>
    <property type="molecule type" value="Genomic_DNA"/>
</dbReference>
<dbReference type="Gene3D" id="2.170.130.10">
    <property type="entry name" value="TonB-dependent receptor, plug domain"/>
    <property type="match status" value="1"/>
</dbReference>
<dbReference type="InterPro" id="IPR000531">
    <property type="entry name" value="Beta-barrel_TonB"/>
</dbReference>
<protein>
    <submittedName>
        <fullName evidence="19">TonB-dependent siderophore receptor</fullName>
    </submittedName>
</protein>
<keyword evidence="8" id="KW-0408">Iron</keyword>
<evidence type="ECO:0000259" key="18">
    <source>
        <dbReference type="Pfam" id="PF11741"/>
    </source>
</evidence>
<evidence type="ECO:0000256" key="12">
    <source>
        <dbReference type="ARBA" id="ARBA00023237"/>
    </source>
</evidence>